<dbReference type="PROSITE" id="PS51257">
    <property type="entry name" value="PROKAR_LIPOPROTEIN"/>
    <property type="match status" value="1"/>
</dbReference>
<proteinExistence type="predicted"/>
<evidence type="ECO:0000313" key="2">
    <source>
        <dbReference type="Proteomes" id="UP000013378"/>
    </source>
</evidence>
<dbReference type="RefSeq" id="WP_006315034.1">
    <property type="nucleotide sequence ID" value="NZ_ARZA01000216.1"/>
</dbReference>
<reference evidence="1 2" key="1">
    <citation type="journal article" date="2015" name="Geomicrobiol. J.">
        <title>Caldisalinibacter kiritimatiensis gen. nov., sp. nov., a moderately thermohalophilic thiosulfate-reducing bacterium from a hypersaline microbial mat.</title>
        <authorList>
            <person name="Ben Hania W."/>
            <person name="Joseph M."/>
            <person name="Fiebig A."/>
            <person name="Bunk B."/>
            <person name="Klenk H.-P."/>
            <person name="Fardeau M.-L."/>
            <person name="Spring S."/>
        </authorList>
    </citation>
    <scope>NUCLEOTIDE SEQUENCE [LARGE SCALE GENOMIC DNA]</scope>
    <source>
        <strain evidence="1 2">L21-TH-D2</strain>
    </source>
</reference>
<accession>R1ATP5</accession>
<dbReference type="AlphaFoldDB" id="R1ATP5"/>
<evidence type="ECO:0000313" key="1">
    <source>
        <dbReference type="EMBL" id="EOC99996.1"/>
    </source>
</evidence>
<dbReference type="EMBL" id="ARZA01000216">
    <property type="protein sequence ID" value="EOC99996.1"/>
    <property type="molecule type" value="Genomic_DNA"/>
</dbReference>
<comment type="caution">
    <text evidence="1">The sequence shown here is derived from an EMBL/GenBank/DDBJ whole genome shotgun (WGS) entry which is preliminary data.</text>
</comment>
<name>R1ATP5_9FIRM</name>
<evidence type="ECO:0008006" key="3">
    <source>
        <dbReference type="Google" id="ProtNLM"/>
    </source>
</evidence>
<keyword evidence="2" id="KW-1185">Reference proteome</keyword>
<organism evidence="1 2">
    <name type="scientific">Caldisalinibacter kiritimatiensis</name>
    <dbReference type="NCBI Taxonomy" id="1304284"/>
    <lineage>
        <taxon>Bacteria</taxon>
        <taxon>Bacillati</taxon>
        <taxon>Bacillota</taxon>
        <taxon>Tissierellia</taxon>
        <taxon>Tissierellales</taxon>
        <taxon>Thermohalobacteraceae</taxon>
        <taxon>Caldisalinibacter</taxon>
    </lineage>
</organism>
<dbReference type="Proteomes" id="UP000013378">
    <property type="component" value="Unassembled WGS sequence"/>
</dbReference>
<sequence>MQREKIWGNKFICLLSILLLTVLTTGCGKFPINNSVNEYSLDEYLKVNNYDYVLGTKIIVNENTEIKDKYKFKEREDTDKYLINELLTYFNSFEYIEDENVTKGSNTIYEFKFKNNSSYERIIIQVKSNREIDFIKFGGRTVQEEKRILMHLQTKKEKIDIDYIDELYNSLSREFRP</sequence>
<gene>
    <name evidence="1" type="ORF">L21TH_1964</name>
</gene>
<dbReference type="OrthoDB" id="9927560at2"/>
<protein>
    <recommendedName>
        <fullName evidence="3">Lipoprotein</fullName>
    </recommendedName>
</protein>